<evidence type="ECO:0000313" key="3">
    <source>
        <dbReference type="EMBL" id="RJF73724.1"/>
    </source>
</evidence>
<dbReference type="Proteomes" id="UP000286287">
    <property type="component" value="Unassembled WGS sequence"/>
</dbReference>
<dbReference type="EMBL" id="QYUJ01000014">
    <property type="protein sequence ID" value="RJF73724.1"/>
    <property type="molecule type" value="Genomic_DNA"/>
</dbReference>
<proteinExistence type="inferred from homology"/>
<reference evidence="3 4" key="1">
    <citation type="submission" date="2018-09" db="EMBL/GenBank/DDBJ databases">
        <authorList>
            <person name="Zhu H."/>
        </authorList>
    </citation>
    <scope>NUCLEOTIDE SEQUENCE [LARGE SCALE GENOMIC DNA]</scope>
    <source>
        <strain evidence="3 4">K2S05-167</strain>
    </source>
</reference>
<comment type="similarity">
    <text evidence="1">Belongs to the universal stress protein A family.</text>
</comment>
<dbReference type="PRINTS" id="PR01438">
    <property type="entry name" value="UNVRSLSTRESS"/>
</dbReference>
<dbReference type="InterPro" id="IPR014729">
    <property type="entry name" value="Rossmann-like_a/b/a_fold"/>
</dbReference>
<dbReference type="RefSeq" id="WP_119766486.1">
    <property type="nucleotide sequence ID" value="NZ_QYUJ01000014.1"/>
</dbReference>
<name>A0A418VC57_9DEIO</name>
<dbReference type="Pfam" id="PF00582">
    <property type="entry name" value="Usp"/>
    <property type="match status" value="1"/>
</dbReference>
<feature type="domain" description="UspA" evidence="2">
    <location>
        <begin position="8"/>
        <end position="145"/>
    </location>
</feature>
<sequence length="151" mass="16168">MTIPRTAFNRILVGVDFSGGNQQVLDVVRQRFPGATLRLAHVTDARVTATPDLLGGVTPAIPDAELLHTLETADGQRLNTLALEGEETELLVGDPVTGILDAARNWNAELIVVGTHSRGALERFFLGSTAAKVVERSPIPVLTIRTPVGQR</sequence>
<dbReference type="Gene3D" id="3.40.50.620">
    <property type="entry name" value="HUPs"/>
    <property type="match status" value="1"/>
</dbReference>
<comment type="caution">
    <text evidence="3">The sequence shown here is derived from an EMBL/GenBank/DDBJ whole genome shotgun (WGS) entry which is preliminary data.</text>
</comment>
<dbReference type="CDD" id="cd00293">
    <property type="entry name" value="USP-like"/>
    <property type="match status" value="1"/>
</dbReference>
<evidence type="ECO:0000259" key="2">
    <source>
        <dbReference type="Pfam" id="PF00582"/>
    </source>
</evidence>
<evidence type="ECO:0000256" key="1">
    <source>
        <dbReference type="ARBA" id="ARBA00008791"/>
    </source>
</evidence>
<dbReference type="AlphaFoldDB" id="A0A418VC57"/>
<dbReference type="PANTHER" id="PTHR46268:SF6">
    <property type="entry name" value="UNIVERSAL STRESS PROTEIN UP12"/>
    <property type="match status" value="1"/>
</dbReference>
<dbReference type="InterPro" id="IPR006015">
    <property type="entry name" value="Universal_stress_UspA"/>
</dbReference>
<gene>
    <name evidence="3" type="ORF">D3875_12645</name>
</gene>
<dbReference type="SUPFAM" id="SSF52402">
    <property type="entry name" value="Adenine nucleotide alpha hydrolases-like"/>
    <property type="match status" value="1"/>
</dbReference>
<dbReference type="InterPro" id="IPR006016">
    <property type="entry name" value="UspA"/>
</dbReference>
<dbReference type="PANTHER" id="PTHR46268">
    <property type="entry name" value="STRESS RESPONSE PROTEIN NHAX"/>
    <property type="match status" value="1"/>
</dbReference>
<organism evidence="3 4">
    <name type="scientific">Deinococcus cavernae</name>
    <dbReference type="NCBI Taxonomy" id="2320857"/>
    <lineage>
        <taxon>Bacteria</taxon>
        <taxon>Thermotogati</taxon>
        <taxon>Deinococcota</taxon>
        <taxon>Deinococci</taxon>
        <taxon>Deinococcales</taxon>
        <taxon>Deinococcaceae</taxon>
        <taxon>Deinococcus</taxon>
    </lineage>
</organism>
<protein>
    <submittedName>
        <fullName evidence="3">Universal stress protein</fullName>
    </submittedName>
</protein>
<evidence type="ECO:0000313" key="4">
    <source>
        <dbReference type="Proteomes" id="UP000286287"/>
    </source>
</evidence>
<dbReference type="OrthoDB" id="9792500at2"/>
<accession>A0A418VC57</accession>
<keyword evidence="4" id="KW-1185">Reference proteome</keyword>